<accession>A0AAD3XDS4</accession>
<comment type="caution">
    <text evidence="3">The sequence shown here is derived from an EMBL/GenBank/DDBJ whole genome shotgun (WGS) entry which is preliminary data.</text>
</comment>
<name>A0AAD3XDS4_NEPGR</name>
<evidence type="ECO:0000313" key="4">
    <source>
        <dbReference type="Proteomes" id="UP001279734"/>
    </source>
</evidence>
<reference evidence="3" key="1">
    <citation type="submission" date="2023-05" db="EMBL/GenBank/DDBJ databases">
        <title>Nepenthes gracilis genome sequencing.</title>
        <authorList>
            <person name="Fukushima K."/>
        </authorList>
    </citation>
    <scope>NUCLEOTIDE SEQUENCE</scope>
    <source>
        <strain evidence="3">SING2019-196</strain>
    </source>
</reference>
<dbReference type="PANTHER" id="PTHR16263">
    <property type="entry name" value="TETRATRICOPEPTIDE REPEAT PROTEIN 38"/>
    <property type="match status" value="1"/>
</dbReference>
<protein>
    <submittedName>
        <fullName evidence="3">Uncharacterized protein</fullName>
    </submittedName>
</protein>
<sequence>MKELERPDCAFAEIGKDECVEATTDAKRAYGLDFNANDYKMIGVSDEQLDVFNEDWYTSSLKTGNATMAVDIMEKQLKIREGIPLLWHMLEKAYLMLGRQEAASAAEKAVLLEYAYFESTNVAASAFSITSSDNLVPRMSCMVFTRF</sequence>
<dbReference type="EMBL" id="BSYO01000003">
    <property type="protein sequence ID" value="GMH01677.1"/>
    <property type="molecule type" value="Genomic_DNA"/>
</dbReference>
<dbReference type="PANTHER" id="PTHR16263:SF4">
    <property type="entry name" value="TETRATRICOPEPTIDE REPEAT PROTEIN 38"/>
    <property type="match status" value="1"/>
</dbReference>
<gene>
    <name evidence="3" type="ORF">Nepgr_003516</name>
</gene>
<keyword evidence="2" id="KW-0802">TPR repeat</keyword>
<evidence type="ECO:0000313" key="3">
    <source>
        <dbReference type="EMBL" id="GMH01677.1"/>
    </source>
</evidence>
<keyword evidence="1" id="KW-0677">Repeat</keyword>
<evidence type="ECO:0000256" key="1">
    <source>
        <dbReference type="ARBA" id="ARBA00022737"/>
    </source>
</evidence>
<dbReference type="Proteomes" id="UP001279734">
    <property type="component" value="Unassembled WGS sequence"/>
</dbReference>
<proteinExistence type="predicted"/>
<dbReference type="AlphaFoldDB" id="A0AAD3XDS4"/>
<evidence type="ECO:0000256" key="2">
    <source>
        <dbReference type="ARBA" id="ARBA00022803"/>
    </source>
</evidence>
<organism evidence="3 4">
    <name type="scientific">Nepenthes gracilis</name>
    <name type="common">Slender pitcher plant</name>
    <dbReference type="NCBI Taxonomy" id="150966"/>
    <lineage>
        <taxon>Eukaryota</taxon>
        <taxon>Viridiplantae</taxon>
        <taxon>Streptophyta</taxon>
        <taxon>Embryophyta</taxon>
        <taxon>Tracheophyta</taxon>
        <taxon>Spermatophyta</taxon>
        <taxon>Magnoliopsida</taxon>
        <taxon>eudicotyledons</taxon>
        <taxon>Gunneridae</taxon>
        <taxon>Pentapetalae</taxon>
        <taxon>Caryophyllales</taxon>
        <taxon>Nepenthaceae</taxon>
        <taxon>Nepenthes</taxon>
    </lineage>
</organism>
<dbReference type="InterPro" id="IPR033891">
    <property type="entry name" value="TTC38"/>
</dbReference>
<keyword evidence="4" id="KW-1185">Reference proteome</keyword>